<sequence length="416" mass="46952">MADETKTPEQAHVDGFVRDGFEKVRDAFRASLEDGSDIGSSVAVYYEGELVVNLWGGWIEKEAGLKWREDTMPCVYSSTKSPSALVIAHLVDRGLLDYNEKISKYWPEFGQNGKEDITLETYITNKAGLSGNDEPLSIRLMLDDPKKFGELLAKQKPLWEPGTKHGYHPMTFALYLDQIVRRVDPEGRSLAQYFQEEMAGPFDIEFYIGLPKELYYRAPRSFMLPNADILEMMKKMQGDPEITKVVNETFTDVLTMNNPYIREVPVGSAFGHGTTASLAKFHGILANGGVHNGKRLLSEEAIQRQLELKSYGKEVVYGMEYMFSLGTMVVASMDDTQPPVFSFGHGGFGGQMVIADPTHKVGFAYASNHLNLDIENERRWKNLYDVVYECVYKIKNITAKRSFFQTYAKMKAAQDA</sequence>
<evidence type="ECO:0000313" key="2">
    <source>
        <dbReference type="EMBL" id="OWF35081.1"/>
    </source>
</evidence>
<gene>
    <name evidence="2" type="ORF">KP79_PYT13385</name>
</gene>
<name>A0A210PF47_MIZYE</name>
<protein>
    <submittedName>
        <fullName evidence="2">Beta-lactamase domain-containing protein 2</fullName>
    </submittedName>
</protein>
<keyword evidence="3" id="KW-1185">Reference proteome</keyword>
<dbReference type="AlphaFoldDB" id="A0A210PF47"/>
<feature type="domain" description="Beta-lactamase-related" evidence="1">
    <location>
        <begin position="25"/>
        <end position="375"/>
    </location>
</feature>
<dbReference type="EMBL" id="NEDP02076742">
    <property type="protein sequence ID" value="OWF35081.1"/>
    <property type="molecule type" value="Genomic_DNA"/>
</dbReference>
<dbReference type="Pfam" id="PF00144">
    <property type="entry name" value="Beta-lactamase"/>
    <property type="match status" value="1"/>
</dbReference>
<comment type="caution">
    <text evidence="2">The sequence shown here is derived from an EMBL/GenBank/DDBJ whole genome shotgun (WGS) entry which is preliminary data.</text>
</comment>
<dbReference type="PANTHER" id="PTHR43319:SF3">
    <property type="entry name" value="BETA-LACTAMASE-RELATED DOMAIN-CONTAINING PROTEIN"/>
    <property type="match status" value="1"/>
</dbReference>
<proteinExistence type="predicted"/>
<dbReference type="InterPro" id="IPR052907">
    <property type="entry name" value="Beta-lactamase/esterase"/>
</dbReference>
<accession>A0A210PF47</accession>
<dbReference type="OrthoDB" id="5946976at2759"/>
<dbReference type="Proteomes" id="UP000242188">
    <property type="component" value="Unassembled WGS sequence"/>
</dbReference>
<dbReference type="Gene3D" id="3.40.710.10">
    <property type="entry name" value="DD-peptidase/beta-lactamase superfamily"/>
    <property type="match status" value="1"/>
</dbReference>
<dbReference type="InterPro" id="IPR001466">
    <property type="entry name" value="Beta-lactam-related"/>
</dbReference>
<dbReference type="InterPro" id="IPR012338">
    <property type="entry name" value="Beta-lactam/transpept-like"/>
</dbReference>
<dbReference type="PANTHER" id="PTHR43319">
    <property type="entry name" value="BETA-LACTAMASE-RELATED"/>
    <property type="match status" value="1"/>
</dbReference>
<dbReference type="SUPFAM" id="SSF56601">
    <property type="entry name" value="beta-lactamase/transpeptidase-like"/>
    <property type="match status" value="1"/>
</dbReference>
<organism evidence="2 3">
    <name type="scientific">Mizuhopecten yessoensis</name>
    <name type="common">Japanese scallop</name>
    <name type="synonym">Patinopecten yessoensis</name>
    <dbReference type="NCBI Taxonomy" id="6573"/>
    <lineage>
        <taxon>Eukaryota</taxon>
        <taxon>Metazoa</taxon>
        <taxon>Spiralia</taxon>
        <taxon>Lophotrochozoa</taxon>
        <taxon>Mollusca</taxon>
        <taxon>Bivalvia</taxon>
        <taxon>Autobranchia</taxon>
        <taxon>Pteriomorphia</taxon>
        <taxon>Pectinida</taxon>
        <taxon>Pectinoidea</taxon>
        <taxon>Pectinidae</taxon>
        <taxon>Mizuhopecten</taxon>
    </lineage>
</organism>
<reference evidence="2 3" key="1">
    <citation type="journal article" date="2017" name="Nat. Ecol. Evol.">
        <title>Scallop genome provides insights into evolution of bilaterian karyotype and development.</title>
        <authorList>
            <person name="Wang S."/>
            <person name="Zhang J."/>
            <person name="Jiao W."/>
            <person name="Li J."/>
            <person name="Xun X."/>
            <person name="Sun Y."/>
            <person name="Guo X."/>
            <person name="Huan P."/>
            <person name="Dong B."/>
            <person name="Zhang L."/>
            <person name="Hu X."/>
            <person name="Sun X."/>
            <person name="Wang J."/>
            <person name="Zhao C."/>
            <person name="Wang Y."/>
            <person name="Wang D."/>
            <person name="Huang X."/>
            <person name="Wang R."/>
            <person name="Lv J."/>
            <person name="Li Y."/>
            <person name="Zhang Z."/>
            <person name="Liu B."/>
            <person name="Lu W."/>
            <person name="Hui Y."/>
            <person name="Liang J."/>
            <person name="Zhou Z."/>
            <person name="Hou R."/>
            <person name="Li X."/>
            <person name="Liu Y."/>
            <person name="Li H."/>
            <person name="Ning X."/>
            <person name="Lin Y."/>
            <person name="Zhao L."/>
            <person name="Xing Q."/>
            <person name="Dou J."/>
            <person name="Li Y."/>
            <person name="Mao J."/>
            <person name="Guo H."/>
            <person name="Dou H."/>
            <person name="Li T."/>
            <person name="Mu C."/>
            <person name="Jiang W."/>
            <person name="Fu Q."/>
            <person name="Fu X."/>
            <person name="Miao Y."/>
            <person name="Liu J."/>
            <person name="Yu Q."/>
            <person name="Li R."/>
            <person name="Liao H."/>
            <person name="Li X."/>
            <person name="Kong Y."/>
            <person name="Jiang Z."/>
            <person name="Chourrout D."/>
            <person name="Li R."/>
            <person name="Bao Z."/>
        </authorList>
    </citation>
    <scope>NUCLEOTIDE SEQUENCE [LARGE SCALE GENOMIC DNA]</scope>
    <source>
        <strain evidence="2 3">PY_sf001</strain>
    </source>
</reference>
<evidence type="ECO:0000313" key="3">
    <source>
        <dbReference type="Proteomes" id="UP000242188"/>
    </source>
</evidence>
<evidence type="ECO:0000259" key="1">
    <source>
        <dbReference type="Pfam" id="PF00144"/>
    </source>
</evidence>
<dbReference type="STRING" id="6573.A0A210PF47"/>